<evidence type="ECO:0000256" key="1">
    <source>
        <dbReference type="ARBA" id="ARBA00023015"/>
    </source>
</evidence>
<keyword evidence="1" id="KW-0805">Transcription regulation</keyword>
<evidence type="ECO:0000259" key="4">
    <source>
        <dbReference type="Pfam" id="PF07729"/>
    </source>
</evidence>
<feature type="domain" description="GntR C-terminal" evidence="4">
    <location>
        <begin position="12"/>
        <end position="52"/>
    </location>
</feature>
<keyword evidence="6" id="KW-1185">Reference proteome</keyword>
<evidence type="ECO:0000313" key="6">
    <source>
        <dbReference type="Proteomes" id="UP000009224"/>
    </source>
</evidence>
<keyword evidence="2" id="KW-0238">DNA-binding</keyword>
<sequence>MVLMLAGTSISDVWDARLTIEPAAVRRLAENATDEQLGLLDRELDGSRDTAPLQFLGSAQREDQILDLLY</sequence>
<dbReference type="SUPFAM" id="SSF48008">
    <property type="entry name" value="GntR ligand-binding domain-like"/>
    <property type="match status" value="1"/>
</dbReference>
<dbReference type="InterPro" id="IPR008920">
    <property type="entry name" value="TF_FadR/GntR_C"/>
</dbReference>
<name>F5YRL8_MYCSD</name>
<organism evidence="5 6">
    <name type="scientific">Mycolicibacter sinensis (strain JDM601)</name>
    <name type="common">Mycobacterium sinense</name>
    <dbReference type="NCBI Taxonomy" id="875328"/>
    <lineage>
        <taxon>Bacteria</taxon>
        <taxon>Bacillati</taxon>
        <taxon>Actinomycetota</taxon>
        <taxon>Actinomycetes</taxon>
        <taxon>Mycobacteriales</taxon>
        <taxon>Mycobacteriaceae</taxon>
        <taxon>Mycolicibacter</taxon>
    </lineage>
</organism>
<dbReference type="Pfam" id="PF07729">
    <property type="entry name" value="FCD"/>
    <property type="match status" value="1"/>
</dbReference>
<gene>
    <name evidence="5" type="ordered locus">JDM601_3809</name>
</gene>
<dbReference type="Gene3D" id="1.20.120.530">
    <property type="entry name" value="GntR ligand-binding domain-like"/>
    <property type="match status" value="1"/>
</dbReference>
<evidence type="ECO:0000256" key="3">
    <source>
        <dbReference type="ARBA" id="ARBA00023163"/>
    </source>
</evidence>
<accession>F5YRL8</accession>
<dbReference type="EMBL" id="CP002329">
    <property type="protein sequence ID" value="AEF37809.1"/>
    <property type="molecule type" value="Genomic_DNA"/>
</dbReference>
<protein>
    <recommendedName>
        <fullName evidence="4">GntR C-terminal domain-containing protein</fullName>
    </recommendedName>
</protein>
<dbReference type="InterPro" id="IPR011711">
    <property type="entry name" value="GntR_C"/>
</dbReference>
<reference evidence="5 6" key="1">
    <citation type="journal article" date="2011" name="J. Bacteriol.">
        <title>Complete genome sequence of a novel clinical isolate, the nontuberculous Mycobacterium strain JDM601.</title>
        <authorList>
            <person name="Zhang Z.Y."/>
            <person name="Sun Z.Q."/>
            <person name="Wang Z.L."/>
            <person name="Wen Z.L."/>
            <person name="Sun Q.W."/>
            <person name="Zhu Z.Q."/>
            <person name="Song Y.Z."/>
            <person name="Zhao J.W."/>
            <person name="Wang H.H."/>
            <person name="Zhang S.L."/>
            <person name="Guo X.K."/>
        </authorList>
    </citation>
    <scope>NUCLEOTIDE SEQUENCE [LARGE SCALE GENOMIC DNA]</scope>
    <source>
        <strain evidence="5 6">JDM601</strain>
    </source>
</reference>
<dbReference type="Proteomes" id="UP000009224">
    <property type="component" value="Chromosome"/>
</dbReference>
<keyword evidence="3" id="KW-0804">Transcription</keyword>
<evidence type="ECO:0000256" key="2">
    <source>
        <dbReference type="ARBA" id="ARBA00023125"/>
    </source>
</evidence>
<dbReference type="AlphaFoldDB" id="F5YRL8"/>
<dbReference type="KEGG" id="mjd:JDM601_3809"/>
<dbReference type="GO" id="GO:0003677">
    <property type="term" value="F:DNA binding"/>
    <property type="evidence" value="ECO:0007669"/>
    <property type="project" value="UniProtKB-KW"/>
</dbReference>
<dbReference type="HOGENOM" id="CLU_2753579_0_0_11"/>
<proteinExistence type="predicted"/>
<evidence type="ECO:0000313" key="5">
    <source>
        <dbReference type="EMBL" id="AEF37809.1"/>
    </source>
</evidence>